<gene>
    <name evidence="9" type="ORF">G2W53_027474</name>
</gene>
<dbReference type="GO" id="GO:0003677">
    <property type="term" value="F:DNA binding"/>
    <property type="evidence" value="ECO:0007669"/>
    <property type="project" value="InterPro"/>
</dbReference>
<keyword evidence="2 6" id="KW-0863">Zinc-finger</keyword>
<name>A0A834WM95_9FABA</name>
<keyword evidence="1" id="KW-0479">Metal-binding</keyword>
<dbReference type="Pfam" id="PF02892">
    <property type="entry name" value="zf-BED"/>
    <property type="match status" value="1"/>
</dbReference>
<feature type="domain" description="BED-type" evidence="8">
    <location>
        <begin position="85"/>
        <end position="141"/>
    </location>
</feature>
<dbReference type="GO" id="GO:0008270">
    <property type="term" value="F:zinc ion binding"/>
    <property type="evidence" value="ECO:0007669"/>
    <property type="project" value="UniProtKB-KW"/>
</dbReference>
<evidence type="ECO:0000313" key="9">
    <source>
        <dbReference type="EMBL" id="KAF7822019.1"/>
    </source>
</evidence>
<reference evidence="9" key="1">
    <citation type="submission" date="2020-09" db="EMBL/GenBank/DDBJ databases">
        <title>Genome-Enabled Discovery of Anthraquinone Biosynthesis in Senna tora.</title>
        <authorList>
            <person name="Kang S.-H."/>
            <person name="Pandey R.P."/>
            <person name="Lee C.-M."/>
            <person name="Sim J.-S."/>
            <person name="Jeong J.-T."/>
            <person name="Choi B.-S."/>
            <person name="Jung M."/>
            <person name="Ginzburg D."/>
            <person name="Zhao K."/>
            <person name="Won S.Y."/>
            <person name="Oh T.-J."/>
            <person name="Yu Y."/>
            <person name="Kim N.-H."/>
            <person name="Lee O.R."/>
            <person name="Lee T.-H."/>
            <person name="Bashyal P."/>
            <person name="Kim T.-S."/>
            <person name="Lee W.-H."/>
            <person name="Kawkins C."/>
            <person name="Kim C.-K."/>
            <person name="Kim J.S."/>
            <person name="Ahn B.O."/>
            <person name="Rhee S.Y."/>
            <person name="Sohng J.K."/>
        </authorList>
    </citation>
    <scope>NUCLEOTIDE SEQUENCE</scope>
    <source>
        <tissue evidence="9">Leaf</tissue>
    </source>
</reference>
<evidence type="ECO:0000256" key="5">
    <source>
        <dbReference type="ARBA" id="ARBA00023163"/>
    </source>
</evidence>
<dbReference type="InterPro" id="IPR012337">
    <property type="entry name" value="RNaseH-like_sf"/>
</dbReference>
<dbReference type="SMART" id="SM00614">
    <property type="entry name" value="ZnF_BED"/>
    <property type="match status" value="1"/>
</dbReference>
<evidence type="ECO:0000313" key="10">
    <source>
        <dbReference type="Proteomes" id="UP000634136"/>
    </source>
</evidence>
<keyword evidence="4" id="KW-0805">Transcription regulation</keyword>
<evidence type="ECO:0000256" key="3">
    <source>
        <dbReference type="ARBA" id="ARBA00022833"/>
    </source>
</evidence>
<dbReference type="EMBL" id="JAAIUW010000008">
    <property type="protein sequence ID" value="KAF7822019.1"/>
    <property type="molecule type" value="Genomic_DNA"/>
</dbReference>
<dbReference type="PROSITE" id="PS50808">
    <property type="entry name" value="ZF_BED"/>
    <property type="match status" value="1"/>
</dbReference>
<dbReference type="PANTHER" id="PTHR46481:SF8">
    <property type="entry name" value="ZINC FINGER BED DOMAIN-CONTAINING PROTEIN RICESLEEPER 1-LIKE"/>
    <property type="match status" value="1"/>
</dbReference>
<protein>
    <submittedName>
        <fullName evidence="9">Zinc finger BED domain-containing protein RICESLEEPER 2-like</fullName>
    </submittedName>
</protein>
<dbReference type="SUPFAM" id="SSF53098">
    <property type="entry name" value="Ribonuclease H-like"/>
    <property type="match status" value="1"/>
</dbReference>
<evidence type="ECO:0000256" key="2">
    <source>
        <dbReference type="ARBA" id="ARBA00022771"/>
    </source>
</evidence>
<dbReference type="InterPro" id="IPR036236">
    <property type="entry name" value="Znf_C2H2_sf"/>
</dbReference>
<dbReference type="OrthoDB" id="1418757at2759"/>
<dbReference type="InterPro" id="IPR003656">
    <property type="entry name" value="Znf_BED"/>
</dbReference>
<evidence type="ECO:0000256" key="4">
    <source>
        <dbReference type="ARBA" id="ARBA00023015"/>
    </source>
</evidence>
<sequence>MEDYNLKFDEVDFYALQEAIRQEDEVDVEEEAIAKEIEAEAQASQVNEAASKKRKTDSTLASTSNPTGTSTESEKGITSKKRPSKPPSWTWSHFTEKKIGDSARAVCNWCGTRYACDRKKNGTSNLKGHLINLCKEFPRDLKKDPKQKVLAFQPKRKEQGETLATVCFEHELCREALARMVITDELPFRFVEGEGFRYYMSVVQPLFNVPSRLTVARDCYKLYVSEKNRLKLILSKNLQHKRIIAWKGSVLRCELLHMRCCAHILNLIVMDGLKDVNDSILKIRNEVRYVRWNSTYLMLESALKFQSAFERLEYTSSDFLLEFGRESDRTKGPLTLVD</sequence>
<dbReference type="AlphaFoldDB" id="A0A834WM95"/>
<dbReference type="PANTHER" id="PTHR46481">
    <property type="entry name" value="ZINC FINGER BED DOMAIN-CONTAINING PROTEIN 4"/>
    <property type="match status" value="1"/>
</dbReference>
<comment type="caution">
    <text evidence="9">The sequence shown here is derived from an EMBL/GenBank/DDBJ whole genome shotgun (WGS) entry which is preliminary data.</text>
</comment>
<evidence type="ECO:0000256" key="7">
    <source>
        <dbReference type="SAM" id="MobiDB-lite"/>
    </source>
</evidence>
<dbReference type="SUPFAM" id="SSF140996">
    <property type="entry name" value="Hermes dimerisation domain"/>
    <property type="match status" value="1"/>
</dbReference>
<feature type="compositionally biased region" description="Polar residues" evidence="7">
    <location>
        <begin position="58"/>
        <end position="71"/>
    </location>
</feature>
<dbReference type="SUPFAM" id="SSF57667">
    <property type="entry name" value="beta-beta-alpha zinc fingers"/>
    <property type="match status" value="1"/>
</dbReference>
<feature type="region of interest" description="Disordered" evidence="7">
    <location>
        <begin position="39"/>
        <end position="92"/>
    </location>
</feature>
<keyword evidence="10" id="KW-1185">Reference proteome</keyword>
<dbReference type="Proteomes" id="UP000634136">
    <property type="component" value="Unassembled WGS sequence"/>
</dbReference>
<evidence type="ECO:0000256" key="1">
    <source>
        <dbReference type="ARBA" id="ARBA00022723"/>
    </source>
</evidence>
<keyword evidence="3" id="KW-0862">Zinc</keyword>
<evidence type="ECO:0000256" key="6">
    <source>
        <dbReference type="PROSITE-ProRule" id="PRU00027"/>
    </source>
</evidence>
<accession>A0A834WM95</accession>
<dbReference type="InterPro" id="IPR052035">
    <property type="entry name" value="ZnF_BED_domain_contain"/>
</dbReference>
<organism evidence="9 10">
    <name type="scientific">Senna tora</name>
    <dbReference type="NCBI Taxonomy" id="362788"/>
    <lineage>
        <taxon>Eukaryota</taxon>
        <taxon>Viridiplantae</taxon>
        <taxon>Streptophyta</taxon>
        <taxon>Embryophyta</taxon>
        <taxon>Tracheophyta</taxon>
        <taxon>Spermatophyta</taxon>
        <taxon>Magnoliopsida</taxon>
        <taxon>eudicotyledons</taxon>
        <taxon>Gunneridae</taxon>
        <taxon>Pentapetalae</taxon>
        <taxon>rosids</taxon>
        <taxon>fabids</taxon>
        <taxon>Fabales</taxon>
        <taxon>Fabaceae</taxon>
        <taxon>Caesalpinioideae</taxon>
        <taxon>Cassia clade</taxon>
        <taxon>Senna</taxon>
    </lineage>
</organism>
<evidence type="ECO:0000259" key="8">
    <source>
        <dbReference type="PROSITE" id="PS50808"/>
    </source>
</evidence>
<proteinExistence type="predicted"/>
<keyword evidence="5" id="KW-0804">Transcription</keyword>